<dbReference type="GO" id="GO:0003684">
    <property type="term" value="F:damaged DNA binding"/>
    <property type="evidence" value="ECO:0007669"/>
    <property type="project" value="InterPro"/>
</dbReference>
<keyword evidence="3" id="KW-0378">Hydrolase</keyword>
<dbReference type="RefSeq" id="WP_168628350.1">
    <property type="nucleotide sequence ID" value="NZ_BONL01000003.1"/>
</dbReference>
<organism evidence="3 4">
    <name type="scientific">Cellulomonas denverensis</name>
    <dbReference type="NCBI Taxonomy" id="264297"/>
    <lineage>
        <taxon>Bacteria</taxon>
        <taxon>Bacillati</taxon>
        <taxon>Actinomycetota</taxon>
        <taxon>Actinomycetes</taxon>
        <taxon>Micrococcales</taxon>
        <taxon>Cellulomonadaceae</taxon>
        <taxon>Cellulomonas</taxon>
    </lineage>
</organism>
<feature type="domain" description="Formamidopyrimidine-DNA glycosylase H2TH DNA-binding" evidence="2">
    <location>
        <begin position="157"/>
        <end position="248"/>
    </location>
</feature>
<dbReference type="EMBL" id="JAAXOX010000001">
    <property type="protein sequence ID" value="NKY21234.1"/>
    <property type="molecule type" value="Genomic_DNA"/>
</dbReference>
<dbReference type="GO" id="GO:0003906">
    <property type="term" value="F:DNA-(apurinic or apyrimidinic site) endonuclease activity"/>
    <property type="evidence" value="ECO:0007669"/>
    <property type="project" value="InterPro"/>
</dbReference>
<dbReference type="AlphaFoldDB" id="A0A7X6QXM7"/>
<dbReference type="InterPro" id="IPR010979">
    <property type="entry name" value="Ribosomal_uS13-like_H2TH"/>
</dbReference>
<dbReference type="InterPro" id="IPR015886">
    <property type="entry name" value="H2TH_FPG"/>
</dbReference>
<dbReference type="GO" id="GO:0008270">
    <property type="term" value="F:zinc ion binding"/>
    <property type="evidence" value="ECO:0007669"/>
    <property type="project" value="InterPro"/>
</dbReference>
<dbReference type="SUPFAM" id="SSF81624">
    <property type="entry name" value="N-terminal domain of MutM-like DNA repair proteins"/>
    <property type="match status" value="1"/>
</dbReference>
<reference evidence="3 4" key="1">
    <citation type="submission" date="2020-04" db="EMBL/GenBank/DDBJ databases">
        <title>MicrobeNet Type strains.</title>
        <authorList>
            <person name="Nicholson A.C."/>
        </authorList>
    </citation>
    <scope>NUCLEOTIDE SEQUENCE [LARGE SCALE GENOMIC DNA]</scope>
    <source>
        <strain evidence="3 4">ATCC BAA-788</strain>
    </source>
</reference>
<evidence type="ECO:0000313" key="3">
    <source>
        <dbReference type="EMBL" id="NKY21234.1"/>
    </source>
</evidence>
<gene>
    <name evidence="3" type="ORF">HGA03_00970</name>
</gene>
<dbReference type="SMART" id="SM01232">
    <property type="entry name" value="H2TH"/>
    <property type="match status" value="1"/>
</dbReference>
<dbReference type="SUPFAM" id="SSF57716">
    <property type="entry name" value="Glucocorticoid receptor-like (DNA-binding domain)"/>
    <property type="match status" value="1"/>
</dbReference>
<dbReference type="SUPFAM" id="SSF46946">
    <property type="entry name" value="S13-like H2TH domain"/>
    <property type="match status" value="1"/>
</dbReference>
<proteinExistence type="inferred from homology"/>
<keyword evidence="3" id="KW-0255">Endonuclease</keyword>
<dbReference type="GO" id="GO:0016799">
    <property type="term" value="F:hydrolase activity, hydrolyzing N-glycosyl compounds"/>
    <property type="evidence" value="ECO:0007669"/>
    <property type="project" value="InterPro"/>
</dbReference>
<comment type="similarity">
    <text evidence="1">Belongs to the FPG family.</text>
</comment>
<dbReference type="InterPro" id="IPR035937">
    <property type="entry name" value="FPG_N"/>
</dbReference>
<dbReference type="GO" id="GO:0006284">
    <property type="term" value="P:base-excision repair"/>
    <property type="evidence" value="ECO:0007669"/>
    <property type="project" value="InterPro"/>
</dbReference>
<keyword evidence="3" id="KW-0540">Nuclease</keyword>
<evidence type="ECO:0000256" key="1">
    <source>
        <dbReference type="ARBA" id="ARBA00009409"/>
    </source>
</evidence>
<evidence type="ECO:0000259" key="2">
    <source>
        <dbReference type="SMART" id="SM01232"/>
    </source>
</evidence>
<dbReference type="Proteomes" id="UP000581206">
    <property type="component" value="Unassembled WGS sequence"/>
</dbReference>
<dbReference type="Gene3D" id="1.10.8.50">
    <property type="match status" value="1"/>
</dbReference>
<comment type="caution">
    <text evidence="3">The sequence shown here is derived from an EMBL/GenBank/DDBJ whole genome shotgun (WGS) entry which is preliminary data.</text>
</comment>
<sequence length="298" mass="31354">MIEIPESATLAAQVDAQLAGRRVTGVQVAARPNPFVHFTGDPAAYPSVLAGRAVTGGTGMASFLRIGLADGDDVVELTVNDGARPTLLTPAQAAKPVAKSHQLRLDLDDGSALVFTVQMYGAIRLLGGLDEDGRTRPVPGVDDGGEEESFYDRAARTSPSPLGDGFDAHWQGLLAAEGADRLSLKAVLATHQRIPGLGNGVLQDILWTARMNPRRKLGTLDAAERDLLRDTVTGVLRTMVADGGRDTEKMLDGRPGGYRTVMCLAALDRGCPRCGGAVEKAAYLGGRVYVCPVCQPAP</sequence>
<evidence type="ECO:0000313" key="4">
    <source>
        <dbReference type="Proteomes" id="UP000581206"/>
    </source>
</evidence>
<protein>
    <submittedName>
        <fullName evidence="3">Endonuclease VIII</fullName>
    </submittedName>
</protein>
<accession>A0A7X6QXM7</accession>
<keyword evidence="4" id="KW-1185">Reference proteome</keyword>
<name>A0A7X6QXM7_9CELL</name>